<sequence>MAQTFGLGYFPVLSTVTYLSSNHSANPTVVFSHTYETAQDHPINSAVISHAERGKHLVFDGRLLHGAPAHPRLRRDVDKSSLTRCYDDVRVTFLVNVWMNDKPLDAIELNEETRKLLKSRAKPCSDIEIINQGAEFNDLHISSFAMNEVNQCGKDGKILLPFISAEAAWVDDESGAGTYVSMYPPERHESLTFRIDYGPNFEAQISSEDDNSED</sequence>
<reference evidence="1" key="1">
    <citation type="submission" date="2021-01" db="EMBL/GenBank/DDBJ databases">
        <authorList>
            <person name="Corre E."/>
            <person name="Pelletier E."/>
            <person name="Niang G."/>
            <person name="Scheremetjew M."/>
            <person name="Finn R."/>
            <person name="Kale V."/>
            <person name="Holt S."/>
            <person name="Cochrane G."/>
            <person name="Meng A."/>
            <person name="Brown T."/>
            <person name="Cohen L."/>
        </authorList>
    </citation>
    <scope>NUCLEOTIDE SEQUENCE</scope>
    <source>
        <strain evidence="1">B650</strain>
    </source>
</reference>
<gene>
    <name evidence="1" type="ORF">LDAN0321_LOCUS15759</name>
</gene>
<dbReference type="EMBL" id="HBGY01025520">
    <property type="protein sequence ID" value="CAD9598203.1"/>
    <property type="molecule type" value="Transcribed_RNA"/>
</dbReference>
<evidence type="ECO:0000313" key="1">
    <source>
        <dbReference type="EMBL" id="CAD9598203.1"/>
    </source>
</evidence>
<organism evidence="1">
    <name type="scientific">Leptocylindrus danicus</name>
    <dbReference type="NCBI Taxonomy" id="163516"/>
    <lineage>
        <taxon>Eukaryota</taxon>
        <taxon>Sar</taxon>
        <taxon>Stramenopiles</taxon>
        <taxon>Ochrophyta</taxon>
        <taxon>Bacillariophyta</taxon>
        <taxon>Coscinodiscophyceae</taxon>
        <taxon>Chaetocerotophycidae</taxon>
        <taxon>Leptocylindrales</taxon>
        <taxon>Leptocylindraceae</taxon>
        <taxon>Leptocylindrus</taxon>
    </lineage>
</organism>
<accession>A0A7S2L7H2</accession>
<protein>
    <submittedName>
        <fullName evidence="1">Uncharacterized protein</fullName>
    </submittedName>
</protein>
<proteinExistence type="predicted"/>
<dbReference type="AlphaFoldDB" id="A0A7S2L7H2"/>
<name>A0A7S2L7H2_9STRA</name>